<dbReference type="Proteomes" id="UP000284656">
    <property type="component" value="Unassembled WGS sequence"/>
</dbReference>
<reference evidence="1 2" key="1">
    <citation type="submission" date="2016-10" db="EMBL/GenBank/DDBJ databases">
        <title>Comparative genome analysis of multiple Pseudomonas spp. focuses on biocontrol and plant growth promoting traits.</title>
        <authorList>
            <person name="Tao X.-Y."/>
            <person name="Taylor C.G."/>
        </authorList>
    </citation>
    <scope>NUCLEOTIDE SEQUENCE [LARGE SCALE GENOMIC DNA]</scope>
    <source>
        <strain evidence="1 2">29G9</strain>
    </source>
</reference>
<sequence>MLSEGSYAKHRKRTVQRLQEAGGRVEQWLKRCGCELPMAYEGGMFIWARLPAGVNGEQLAQEALKHSMVLAPGALFGYDPANRDSMRFNVAHTDEPRAQRLFESLLAKAARA</sequence>
<evidence type="ECO:0000313" key="2">
    <source>
        <dbReference type="Proteomes" id="UP000284656"/>
    </source>
</evidence>
<dbReference type="SUPFAM" id="SSF53383">
    <property type="entry name" value="PLP-dependent transferases"/>
    <property type="match status" value="1"/>
</dbReference>
<organism evidence="1 2">
    <name type="scientific">Pseudomonas poae</name>
    <dbReference type="NCBI Taxonomy" id="200451"/>
    <lineage>
        <taxon>Bacteria</taxon>
        <taxon>Pseudomonadati</taxon>
        <taxon>Pseudomonadota</taxon>
        <taxon>Gammaproteobacteria</taxon>
        <taxon>Pseudomonadales</taxon>
        <taxon>Pseudomonadaceae</taxon>
        <taxon>Pseudomonas</taxon>
    </lineage>
</organism>
<comment type="caution">
    <text evidence="1">The sequence shown here is derived from an EMBL/GenBank/DDBJ whole genome shotgun (WGS) entry which is preliminary data.</text>
</comment>
<protein>
    <recommendedName>
        <fullName evidence="3">Aminotransferase class I/classII domain-containing protein</fullName>
    </recommendedName>
</protein>
<evidence type="ECO:0008006" key="3">
    <source>
        <dbReference type="Google" id="ProtNLM"/>
    </source>
</evidence>
<dbReference type="InterPro" id="IPR015424">
    <property type="entry name" value="PyrdxlP-dep_Trfase"/>
</dbReference>
<dbReference type="InterPro" id="IPR015422">
    <property type="entry name" value="PyrdxlP-dep_Trfase_small"/>
</dbReference>
<proteinExistence type="predicted"/>
<dbReference type="Gene3D" id="3.90.1150.10">
    <property type="entry name" value="Aspartate Aminotransferase, domain 1"/>
    <property type="match status" value="1"/>
</dbReference>
<dbReference type="AlphaFoldDB" id="A0A423FKK6"/>
<name>A0A423FKK6_9PSED</name>
<accession>A0A423FKK6</accession>
<gene>
    <name evidence="1" type="ORF">BK648_01025</name>
</gene>
<dbReference type="EMBL" id="MOAY01000016">
    <property type="protein sequence ID" value="ROM59190.1"/>
    <property type="molecule type" value="Genomic_DNA"/>
</dbReference>
<evidence type="ECO:0000313" key="1">
    <source>
        <dbReference type="EMBL" id="ROM59190.1"/>
    </source>
</evidence>